<dbReference type="EMBL" id="LWDV01000009">
    <property type="protein sequence ID" value="OCL26496.1"/>
    <property type="molecule type" value="Genomic_DNA"/>
</dbReference>
<reference evidence="12" key="1">
    <citation type="submission" date="2016-07" db="EMBL/GenBank/DDBJ databases">
        <authorList>
            <person name="Florea S."/>
            <person name="Webb J.S."/>
            <person name="Jaromczyk J."/>
            <person name="Schardl C.L."/>
        </authorList>
    </citation>
    <scope>NUCLEOTIDE SEQUENCE [LARGE SCALE GENOMIC DNA]</scope>
    <source>
        <strain evidence="12">Z6</strain>
    </source>
</reference>
<gene>
    <name evidence="10" type="primary">cas1</name>
    <name evidence="11" type="ORF">U472_10895</name>
</gene>
<keyword evidence="1 10" id="KW-0540">Nuclease</keyword>
<dbReference type="NCBIfam" id="TIGR00287">
    <property type="entry name" value="cas1"/>
    <property type="match status" value="1"/>
</dbReference>
<dbReference type="InterPro" id="IPR002729">
    <property type="entry name" value="CRISPR-assoc_Cas1"/>
</dbReference>
<dbReference type="GO" id="GO:0016787">
    <property type="term" value="F:hydrolase activity"/>
    <property type="evidence" value="ECO:0007669"/>
    <property type="project" value="UniProtKB-KW"/>
</dbReference>
<dbReference type="GO" id="GO:0046872">
    <property type="term" value="F:metal ion binding"/>
    <property type="evidence" value="ECO:0007669"/>
    <property type="project" value="UniProtKB-UniRule"/>
</dbReference>
<dbReference type="GO" id="GO:0003677">
    <property type="term" value="F:DNA binding"/>
    <property type="evidence" value="ECO:0007669"/>
    <property type="project" value="UniProtKB-KW"/>
</dbReference>
<sequence length="330" mass="38696">MPTVFITDENSTLVKRGERLVINKFGNKALDIPLIKVKQVIIFGNATITTSMIDTFLKFEIPVSFLSFNGKFRGRLMPQFSKNSILRKAQYKASEDRIVCLEIAKYFVVAKLNNLRTLLLRATRDDRSERAKKVIRELKNIITKAEKVESLDKLRGYEGLGSRKYFSLFNELLIDDFTFTKRSRRPPRDEVNALLSFGYMLLYNEVFNAVSLVGYDPYIGYLHQDEYAKPSLPLDLMEEFRPLIDNLIKRLINRQIIRPDDFIEKYGTYELTEKACKSFLQKFEEDFAKEIKHPLFEYKVTLRRAIELQARLLGKRLLGERDKYIPFEVR</sequence>
<dbReference type="Gene3D" id="3.100.10.20">
    <property type="entry name" value="CRISPR-associated endonuclease Cas1, N-terminal domain"/>
    <property type="match status" value="1"/>
</dbReference>
<feature type="binding site" evidence="10">
    <location>
        <position position="158"/>
    </location>
    <ligand>
        <name>Mn(2+)</name>
        <dbReference type="ChEBI" id="CHEBI:29035"/>
    </ligand>
</feature>
<comment type="subunit">
    <text evidence="9 10">Homodimer, forms a heterotetramer with a Cas2 homodimer.</text>
</comment>
<organism evidence="11 12">
    <name type="scientific">Orenia metallireducens</name>
    <dbReference type="NCBI Taxonomy" id="1413210"/>
    <lineage>
        <taxon>Bacteria</taxon>
        <taxon>Bacillati</taxon>
        <taxon>Bacillota</taxon>
        <taxon>Clostridia</taxon>
        <taxon>Halanaerobiales</taxon>
        <taxon>Halobacteroidaceae</taxon>
        <taxon>Orenia</taxon>
    </lineage>
</organism>
<proteinExistence type="inferred from homology"/>
<dbReference type="Pfam" id="PF01867">
    <property type="entry name" value="Cas_Cas1"/>
    <property type="match status" value="1"/>
</dbReference>
<keyword evidence="3 10" id="KW-0255">Endonuclease</keyword>
<dbReference type="CDD" id="cd09634">
    <property type="entry name" value="Cas1_I-II-III"/>
    <property type="match status" value="1"/>
</dbReference>
<comment type="caution">
    <text evidence="11">The sequence shown here is derived from an EMBL/GenBank/DDBJ whole genome shotgun (WGS) entry which is preliminary data.</text>
</comment>
<dbReference type="InterPro" id="IPR050646">
    <property type="entry name" value="Cas1"/>
</dbReference>
<dbReference type="GO" id="GO:0004519">
    <property type="term" value="F:endonuclease activity"/>
    <property type="evidence" value="ECO:0007669"/>
    <property type="project" value="UniProtKB-UniRule"/>
</dbReference>
<dbReference type="Proteomes" id="UP000093514">
    <property type="component" value="Unassembled WGS sequence"/>
</dbReference>
<accession>A0A1C0A8C1</accession>
<keyword evidence="4 10" id="KW-0378">Hydrolase</keyword>
<comment type="cofactor">
    <cofactor evidence="10">
        <name>Mg(2+)</name>
        <dbReference type="ChEBI" id="CHEBI:18420"/>
    </cofactor>
    <cofactor evidence="10">
        <name>Mn(2+)</name>
        <dbReference type="ChEBI" id="CHEBI:29035"/>
    </cofactor>
</comment>
<evidence type="ECO:0000256" key="7">
    <source>
        <dbReference type="ARBA" id="ARBA00023125"/>
    </source>
</evidence>
<evidence type="ECO:0000256" key="6">
    <source>
        <dbReference type="ARBA" id="ARBA00023118"/>
    </source>
</evidence>
<evidence type="ECO:0000313" key="11">
    <source>
        <dbReference type="EMBL" id="OCL26496.1"/>
    </source>
</evidence>
<feature type="binding site" evidence="10">
    <location>
        <position position="238"/>
    </location>
    <ligand>
        <name>Mn(2+)</name>
        <dbReference type="ChEBI" id="CHEBI:29035"/>
    </ligand>
</feature>
<evidence type="ECO:0000256" key="4">
    <source>
        <dbReference type="ARBA" id="ARBA00022801"/>
    </source>
</evidence>
<dbReference type="EC" id="3.1.-.-" evidence="10"/>
<comment type="function">
    <text evidence="10">CRISPR (clustered regularly interspaced short palindromic repeat), is an adaptive immune system that provides protection against mobile genetic elements (viruses, transposable elements and conjugative plasmids). CRISPR clusters contain spacers, sequences complementary to antecedent mobile elements, and target invading nucleic acids. CRISPR clusters are transcribed and processed into CRISPR RNA (crRNA). Acts as a dsDNA endonuclease. Involved in the integration of spacer DNA into the CRISPR cassette.</text>
</comment>
<dbReference type="AlphaFoldDB" id="A0A1C0A8C1"/>
<feature type="binding site" evidence="10">
    <location>
        <position position="223"/>
    </location>
    <ligand>
        <name>Mn(2+)</name>
        <dbReference type="ChEBI" id="CHEBI:29035"/>
    </ligand>
</feature>
<protein>
    <recommendedName>
        <fullName evidence="10">CRISPR-associated endonuclease Cas1</fullName>
        <ecNumber evidence="10">3.1.-.-</ecNumber>
    </recommendedName>
</protein>
<keyword evidence="6 10" id="KW-0051">Antiviral defense</keyword>
<dbReference type="PANTHER" id="PTHR34353:SF2">
    <property type="entry name" value="CRISPR-ASSOCIATED ENDONUCLEASE CAS1 1"/>
    <property type="match status" value="1"/>
</dbReference>
<evidence type="ECO:0000256" key="8">
    <source>
        <dbReference type="ARBA" id="ARBA00023211"/>
    </source>
</evidence>
<name>A0A1C0A8C1_9FIRM</name>
<dbReference type="InterPro" id="IPR042211">
    <property type="entry name" value="CRISPR-assoc_Cas1_N"/>
</dbReference>
<evidence type="ECO:0000256" key="10">
    <source>
        <dbReference type="HAMAP-Rule" id="MF_01470"/>
    </source>
</evidence>
<reference evidence="11 12" key="2">
    <citation type="submission" date="2016-08" db="EMBL/GenBank/DDBJ databases">
        <title>Orenia metallireducens sp. nov. strain Z6, a Novel Metal-reducing Firmicute from the Deep Subsurface.</title>
        <authorList>
            <person name="Maxim B.I."/>
            <person name="Kenneth K."/>
            <person name="Flynn T.M."/>
            <person name="Oloughlin E.J."/>
            <person name="Locke R.A."/>
            <person name="Weber J.R."/>
            <person name="Egan S.M."/>
            <person name="Mackie R.I."/>
            <person name="Cann I.K."/>
        </authorList>
    </citation>
    <scope>NUCLEOTIDE SEQUENCE [LARGE SCALE GENOMIC DNA]</scope>
    <source>
        <strain evidence="11 12">Z6</strain>
    </source>
</reference>
<keyword evidence="12" id="KW-1185">Reference proteome</keyword>
<dbReference type="Gene3D" id="1.20.120.920">
    <property type="entry name" value="CRISPR-associated endonuclease Cas1, C-terminal domain"/>
    <property type="match status" value="1"/>
</dbReference>
<evidence type="ECO:0000256" key="9">
    <source>
        <dbReference type="ARBA" id="ARBA00038592"/>
    </source>
</evidence>
<dbReference type="GO" id="GO:0051607">
    <property type="term" value="P:defense response to virus"/>
    <property type="evidence" value="ECO:0007669"/>
    <property type="project" value="UniProtKB-UniRule"/>
</dbReference>
<dbReference type="HAMAP" id="MF_01470">
    <property type="entry name" value="Cas1"/>
    <property type="match status" value="1"/>
</dbReference>
<keyword evidence="8 10" id="KW-0464">Manganese</keyword>
<keyword evidence="2 10" id="KW-0479">Metal-binding</keyword>
<dbReference type="InterPro" id="IPR042206">
    <property type="entry name" value="CRISPR-assoc_Cas1_C"/>
</dbReference>
<evidence type="ECO:0000313" key="12">
    <source>
        <dbReference type="Proteomes" id="UP000093514"/>
    </source>
</evidence>
<dbReference type="RefSeq" id="WP_068718383.1">
    <property type="nucleotide sequence ID" value="NZ_LWDV01000009.1"/>
</dbReference>
<evidence type="ECO:0000256" key="3">
    <source>
        <dbReference type="ARBA" id="ARBA00022759"/>
    </source>
</evidence>
<evidence type="ECO:0000256" key="1">
    <source>
        <dbReference type="ARBA" id="ARBA00022722"/>
    </source>
</evidence>
<comment type="similarity">
    <text evidence="10">Belongs to the CRISPR-associated endonuclease Cas1 family.</text>
</comment>
<keyword evidence="7 10" id="KW-0238">DNA-binding</keyword>
<dbReference type="PANTHER" id="PTHR34353">
    <property type="entry name" value="CRISPR-ASSOCIATED ENDONUCLEASE CAS1 1"/>
    <property type="match status" value="1"/>
</dbReference>
<evidence type="ECO:0000256" key="2">
    <source>
        <dbReference type="ARBA" id="ARBA00022723"/>
    </source>
</evidence>
<evidence type="ECO:0000256" key="5">
    <source>
        <dbReference type="ARBA" id="ARBA00022842"/>
    </source>
</evidence>
<keyword evidence="5 10" id="KW-0460">Magnesium</keyword>
<dbReference type="GO" id="GO:0043571">
    <property type="term" value="P:maintenance of CRISPR repeat elements"/>
    <property type="evidence" value="ECO:0007669"/>
    <property type="project" value="UniProtKB-UniRule"/>
</dbReference>